<keyword evidence="2" id="KW-1185">Reference proteome</keyword>
<dbReference type="EMBL" id="CADEHS020000494">
    <property type="protein sequence ID" value="CAG9952455.1"/>
    <property type="molecule type" value="Genomic_DNA"/>
</dbReference>
<reference evidence="1" key="2">
    <citation type="submission" date="2021-10" db="EMBL/GenBank/DDBJ databases">
        <authorList>
            <person name="Piombo E."/>
        </authorList>
    </citation>
    <scope>NUCLEOTIDE SEQUENCE</scope>
</reference>
<evidence type="ECO:0000313" key="2">
    <source>
        <dbReference type="Proteomes" id="UP000836387"/>
    </source>
</evidence>
<evidence type="ECO:0000313" key="1">
    <source>
        <dbReference type="EMBL" id="CAG9952455.1"/>
    </source>
</evidence>
<name>A0ACA9UGH8_BIOOC</name>
<gene>
    <name evidence="1" type="ORF">CRV2_00017705</name>
</gene>
<protein>
    <submittedName>
        <fullName evidence="1">Uncharacterized protein</fullName>
    </submittedName>
</protein>
<accession>A0ACA9UGH8</accession>
<reference evidence="1" key="1">
    <citation type="submission" date="2020-04" db="EMBL/GenBank/DDBJ databases">
        <authorList>
            <person name="Broberg M."/>
        </authorList>
    </citation>
    <scope>NUCLEOTIDE SEQUENCE</scope>
</reference>
<dbReference type="Proteomes" id="UP000836387">
    <property type="component" value="Unassembled WGS sequence"/>
</dbReference>
<comment type="caution">
    <text evidence="1">The sequence shown here is derived from an EMBL/GenBank/DDBJ whole genome shotgun (WGS) entry which is preliminary data.</text>
</comment>
<sequence length="116" mass="12933">MQGSPAVSQISDNPASHPPTSSGAMSSEPQDPSQAESAVWDKQTRRKFEKQVAHPRSLTSSVANLRYHSKSTSEFYDPCQAAAQQSYKCLFRNGGDKSMCGEYFQAYRDCKQAWVY</sequence>
<organism evidence="1 2">
    <name type="scientific">Clonostachys rosea f. rosea IK726</name>
    <dbReference type="NCBI Taxonomy" id="1349383"/>
    <lineage>
        <taxon>Eukaryota</taxon>
        <taxon>Fungi</taxon>
        <taxon>Dikarya</taxon>
        <taxon>Ascomycota</taxon>
        <taxon>Pezizomycotina</taxon>
        <taxon>Sordariomycetes</taxon>
        <taxon>Hypocreomycetidae</taxon>
        <taxon>Hypocreales</taxon>
        <taxon>Bionectriaceae</taxon>
        <taxon>Clonostachys</taxon>
    </lineage>
</organism>
<proteinExistence type="predicted"/>